<dbReference type="Proteomes" id="UP000002221">
    <property type="component" value="Chromosome"/>
</dbReference>
<proteinExistence type="predicted"/>
<dbReference type="KEGG" id="rmr:Rmar_0087"/>
<evidence type="ECO:0008006" key="3">
    <source>
        <dbReference type="Google" id="ProtNLM"/>
    </source>
</evidence>
<keyword evidence="2" id="KW-1185">Reference proteome</keyword>
<dbReference type="AlphaFoldDB" id="D0MK83"/>
<sequence length="312" mass="36169">MQPTQPPMAELPIHTVLSEAEARARAAAHEARLRPVLDPYLAARRRGEKQPVMDFLFEYYTFRPSRLLRWRPGLGVAVQGTDARRWLEDPDFVETPEGVTVDPARFPAHRIPSLRWVVTLLERTAARRPHLGCCGMHEWAMVYRTERPRHAHVPLRMDPDTLAAFVESHPITCTHFDAFRFFTEAARPLNRFQPTRDTIHELEQPGCLHANMDLYRWAYKFYPWVGSDLIADAFLLACRIRTLDMQASPYDLRAYGLEPIPIETPEGRRRYRALQEQFYREAQPIRRRLLQTLRSLLELAVTNAPTHADGVA</sequence>
<dbReference type="STRING" id="518766.Rmar_0087"/>
<evidence type="ECO:0000313" key="1">
    <source>
        <dbReference type="EMBL" id="ACY46996.1"/>
    </source>
</evidence>
<dbReference type="EMBL" id="CP001807">
    <property type="protein sequence ID" value="ACY46996.1"/>
    <property type="molecule type" value="Genomic_DNA"/>
</dbReference>
<accession>D0MK83</accession>
<organism evidence="1 2">
    <name type="scientific">Rhodothermus marinus (strain ATCC 43812 / DSM 4252 / R-10)</name>
    <name type="common">Rhodothermus obamensis</name>
    <dbReference type="NCBI Taxonomy" id="518766"/>
    <lineage>
        <taxon>Bacteria</taxon>
        <taxon>Pseudomonadati</taxon>
        <taxon>Rhodothermota</taxon>
        <taxon>Rhodothermia</taxon>
        <taxon>Rhodothermales</taxon>
        <taxon>Rhodothermaceae</taxon>
        <taxon>Rhodothermus</taxon>
    </lineage>
</organism>
<protein>
    <recommendedName>
        <fullName evidence="3">3-methyladenine DNA glycosylase</fullName>
    </recommendedName>
</protein>
<dbReference type="OrthoDB" id="9790578at2"/>
<evidence type="ECO:0000313" key="2">
    <source>
        <dbReference type="Proteomes" id="UP000002221"/>
    </source>
</evidence>
<name>D0MK83_RHOM4</name>
<dbReference type="eggNOG" id="ENOG502Z7SZ">
    <property type="taxonomic scope" value="Bacteria"/>
</dbReference>
<dbReference type="RefSeq" id="WP_012842608.1">
    <property type="nucleotide sequence ID" value="NC_013501.1"/>
</dbReference>
<gene>
    <name evidence="1" type="ordered locus">Rmar_0087</name>
</gene>
<dbReference type="HOGENOM" id="CLU_053604_0_0_10"/>
<reference evidence="1 2" key="1">
    <citation type="journal article" date="2009" name="Stand. Genomic Sci.">
        <title>Complete genome sequence of Rhodothermus marinus type strain (R-10).</title>
        <authorList>
            <person name="Nolan M."/>
            <person name="Tindall B.J."/>
            <person name="Pomrenke H."/>
            <person name="Lapidus A."/>
            <person name="Copeland A."/>
            <person name="Glavina Del Rio T."/>
            <person name="Lucas S."/>
            <person name="Chen F."/>
            <person name="Tice H."/>
            <person name="Cheng J.F."/>
            <person name="Saunders E."/>
            <person name="Han C."/>
            <person name="Bruce D."/>
            <person name="Goodwin L."/>
            <person name="Chain P."/>
            <person name="Pitluck S."/>
            <person name="Ovchinikova G."/>
            <person name="Pati A."/>
            <person name="Ivanova N."/>
            <person name="Mavromatis K."/>
            <person name="Chen A."/>
            <person name="Palaniappan K."/>
            <person name="Land M."/>
            <person name="Hauser L."/>
            <person name="Chang Y.J."/>
            <person name="Jeffries C.D."/>
            <person name="Brettin T."/>
            <person name="Goker M."/>
            <person name="Bristow J."/>
            <person name="Eisen J.A."/>
            <person name="Markowitz V."/>
            <person name="Hugenholtz P."/>
            <person name="Kyrpides N.C."/>
            <person name="Klenk H.P."/>
            <person name="Detter J.C."/>
        </authorList>
    </citation>
    <scope>NUCLEOTIDE SEQUENCE [LARGE SCALE GENOMIC DNA]</scope>
    <source>
        <strain evidence="2">ATCC 43812 / DSM 4252 / R-10</strain>
    </source>
</reference>